<evidence type="ECO:0000256" key="4">
    <source>
        <dbReference type="ARBA" id="ARBA00010662"/>
    </source>
</evidence>
<dbReference type="PANTHER" id="PTHR11054">
    <property type="entry name" value="6-PHOSPHOGLUCONOLACTONASE"/>
    <property type="match status" value="1"/>
</dbReference>
<keyword evidence="10" id="KW-1185">Reference proteome</keyword>
<evidence type="ECO:0000256" key="7">
    <source>
        <dbReference type="RuleBase" id="RU365095"/>
    </source>
</evidence>
<name>A0ABV7VTT7_9GAMM</name>
<keyword evidence="7 9" id="KW-0378">Hydrolase</keyword>
<evidence type="ECO:0000256" key="5">
    <source>
        <dbReference type="ARBA" id="ARBA00013198"/>
    </source>
</evidence>
<evidence type="ECO:0000256" key="2">
    <source>
        <dbReference type="ARBA" id="ARBA00002681"/>
    </source>
</evidence>
<evidence type="ECO:0000256" key="1">
    <source>
        <dbReference type="ARBA" id="ARBA00000832"/>
    </source>
</evidence>
<evidence type="ECO:0000259" key="8">
    <source>
        <dbReference type="Pfam" id="PF01182"/>
    </source>
</evidence>
<evidence type="ECO:0000313" key="10">
    <source>
        <dbReference type="Proteomes" id="UP001595722"/>
    </source>
</evidence>
<dbReference type="InterPro" id="IPR037171">
    <property type="entry name" value="NagB/RpiA_transferase-like"/>
</dbReference>
<evidence type="ECO:0000256" key="6">
    <source>
        <dbReference type="ARBA" id="ARBA00020337"/>
    </source>
</evidence>
<dbReference type="Gene3D" id="3.40.50.1360">
    <property type="match status" value="1"/>
</dbReference>
<comment type="similarity">
    <text evidence="4 7">Belongs to the glucosamine/galactosamine-6-phosphate isomerase family. 6-phosphogluconolactonase subfamily.</text>
</comment>
<dbReference type="RefSeq" id="WP_376867031.1">
    <property type="nucleotide sequence ID" value="NZ_JBHRYB010000013.1"/>
</dbReference>
<evidence type="ECO:0000313" key="9">
    <source>
        <dbReference type="EMBL" id="MFC3680928.1"/>
    </source>
</evidence>
<dbReference type="GO" id="GO:0017057">
    <property type="term" value="F:6-phosphogluconolactonase activity"/>
    <property type="evidence" value="ECO:0007669"/>
    <property type="project" value="UniProtKB-EC"/>
</dbReference>
<dbReference type="Proteomes" id="UP001595722">
    <property type="component" value="Unassembled WGS sequence"/>
</dbReference>
<evidence type="ECO:0000256" key="3">
    <source>
        <dbReference type="ARBA" id="ARBA00004961"/>
    </source>
</evidence>
<accession>A0ABV7VTT7</accession>
<proteinExistence type="inferred from homology"/>
<dbReference type="InterPro" id="IPR005900">
    <property type="entry name" value="6-phosphogluconolactonase_DevB"/>
</dbReference>
<dbReference type="EMBL" id="JBHRYB010000013">
    <property type="protein sequence ID" value="MFC3680928.1"/>
    <property type="molecule type" value="Genomic_DNA"/>
</dbReference>
<dbReference type="SUPFAM" id="SSF100950">
    <property type="entry name" value="NagB/RpiA/CoA transferase-like"/>
    <property type="match status" value="1"/>
</dbReference>
<dbReference type="InterPro" id="IPR039104">
    <property type="entry name" value="6PGL"/>
</dbReference>
<feature type="domain" description="Glucosamine/galactosamine-6-phosphate isomerase" evidence="8">
    <location>
        <begin position="9"/>
        <end position="221"/>
    </location>
</feature>
<comment type="catalytic activity">
    <reaction evidence="1 7">
        <text>6-phospho-D-glucono-1,5-lactone + H2O = 6-phospho-D-gluconate + H(+)</text>
        <dbReference type="Rhea" id="RHEA:12556"/>
        <dbReference type="ChEBI" id="CHEBI:15377"/>
        <dbReference type="ChEBI" id="CHEBI:15378"/>
        <dbReference type="ChEBI" id="CHEBI:57955"/>
        <dbReference type="ChEBI" id="CHEBI:58759"/>
        <dbReference type="EC" id="3.1.1.31"/>
    </reaction>
</comment>
<protein>
    <recommendedName>
        <fullName evidence="6 7">6-phosphogluconolactonase</fullName>
        <shortName evidence="7">6PGL</shortName>
        <ecNumber evidence="5 7">3.1.1.31</ecNumber>
    </recommendedName>
</protein>
<dbReference type="CDD" id="cd01400">
    <property type="entry name" value="6PGL"/>
    <property type="match status" value="1"/>
</dbReference>
<dbReference type="InterPro" id="IPR006148">
    <property type="entry name" value="Glc/Gal-6P_isomerase"/>
</dbReference>
<comment type="function">
    <text evidence="2 7">Hydrolysis of 6-phosphogluconolactone to 6-phosphogluconate.</text>
</comment>
<dbReference type="EC" id="3.1.1.31" evidence="5 7"/>
<reference evidence="10" key="1">
    <citation type="journal article" date="2019" name="Int. J. Syst. Evol. Microbiol.">
        <title>The Global Catalogue of Microorganisms (GCM) 10K type strain sequencing project: providing services to taxonomists for standard genome sequencing and annotation.</title>
        <authorList>
            <consortium name="The Broad Institute Genomics Platform"/>
            <consortium name="The Broad Institute Genome Sequencing Center for Infectious Disease"/>
            <person name="Wu L."/>
            <person name="Ma J."/>
        </authorList>
    </citation>
    <scope>NUCLEOTIDE SEQUENCE [LARGE SCALE GENOMIC DNA]</scope>
    <source>
        <strain evidence="10">KCTC 42424</strain>
    </source>
</reference>
<gene>
    <name evidence="7 9" type="primary">pgl</name>
    <name evidence="9" type="ORF">ACFOMG_12535</name>
</gene>
<organism evidence="9 10">
    <name type="scientific">Bacterioplanoides pacificum</name>
    <dbReference type="NCBI Taxonomy" id="1171596"/>
    <lineage>
        <taxon>Bacteria</taxon>
        <taxon>Pseudomonadati</taxon>
        <taxon>Pseudomonadota</taxon>
        <taxon>Gammaproteobacteria</taxon>
        <taxon>Oceanospirillales</taxon>
        <taxon>Oceanospirillaceae</taxon>
        <taxon>Bacterioplanoides</taxon>
    </lineage>
</organism>
<comment type="caution">
    <text evidence="9">The sequence shown here is derived from an EMBL/GenBank/DDBJ whole genome shotgun (WGS) entry which is preliminary data.</text>
</comment>
<sequence>MINDNRFSDTHTLAQQLADSVASKMRSIIDSRGRVSLAVSGGTTPKEFFLKLSEKELDWSKVLVTLVDDRWVDDSDEASNARLVKENLLINKAALAYFVPLKNAEATPKEGLMISENRLHEQIDELDIVVLGMGMDGHTASWFPQSEALTSCLDEQAAACCFAVMDAPEFAQRMTMSLSLVLRAKHIYLHFEGADKNKVFEQVCDEHEKHNFEPMPVRSVLFQNQVPVNIYRSA</sequence>
<dbReference type="PANTHER" id="PTHR11054:SF0">
    <property type="entry name" value="6-PHOSPHOGLUCONOLACTONASE"/>
    <property type="match status" value="1"/>
</dbReference>
<dbReference type="Pfam" id="PF01182">
    <property type="entry name" value="Glucosamine_iso"/>
    <property type="match status" value="1"/>
</dbReference>
<dbReference type="NCBIfam" id="TIGR01198">
    <property type="entry name" value="pgl"/>
    <property type="match status" value="1"/>
</dbReference>
<comment type="pathway">
    <text evidence="3 7">Carbohydrate degradation; pentose phosphate pathway; D-ribulose 5-phosphate from D-glucose 6-phosphate (oxidative stage): step 2/3.</text>
</comment>